<gene>
    <name evidence="2" type="ORF">BD626DRAFT_186735</name>
</gene>
<name>A0A550C0N5_9AGAR</name>
<feature type="region of interest" description="Disordered" evidence="1">
    <location>
        <begin position="82"/>
        <end position="114"/>
    </location>
</feature>
<evidence type="ECO:0000313" key="3">
    <source>
        <dbReference type="Proteomes" id="UP000320762"/>
    </source>
</evidence>
<protein>
    <submittedName>
        <fullName evidence="2">Uncharacterized protein</fullName>
    </submittedName>
</protein>
<feature type="compositionally biased region" description="Polar residues" evidence="1">
    <location>
        <begin position="83"/>
        <end position="107"/>
    </location>
</feature>
<accession>A0A550C0N5</accession>
<dbReference type="Proteomes" id="UP000320762">
    <property type="component" value="Unassembled WGS sequence"/>
</dbReference>
<comment type="caution">
    <text evidence="2">The sequence shown here is derived from an EMBL/GenBank/DDBJ whole genome shotgun (WGS) entry which is preliminary data.</text>
</comment>
<evidence type="ECO:0000256" key="1">
    <source>
        <dbReference type="SAM" id="MobiDB-lite"/>
    </source>
</evidence>
<proteinExistence type="predicted"/>
<keyword evidence="3" id="KW-1185">Reference proteome</keyword>
<dbReference type="AlphaFoldDB" id="A0A550C0N5"/>
<dbReference type="EMBL" id="VDMD01000037">
    <property type="protein sequence ID" value="TRM58296.1"/>
    <property type="molecule type" value="Genomic_DNA"/>
</dbReference>
<sequence>MSSCVYLPDRLAARRHAESARLSRRCGSSASFAQRRGRSTRLSWWRYRASPGRSRSRVRFVFRKPSDDGRDAHLLYGKATGVSRASDSVTESNMMRASASLRPSVSTRADAEDDKDAVHIDARDPDEHTSLQAEDERANIRLWSRDKVPQTLARVTFTYRSPKDGRSVQVERTVKRSATFDELWGEVKTAVLLRRGGALCWTACHSQSPTAR</sequence>
<evidence type="ECO:0000313" key="2">
    <source>
        <dbReference type="EMBL" id="TRM58296.1"/>
    </source>
</evidence>
<reference evidence="2 3" key="1">
    <citation type="journal article" date="2019" name="New Phytol.">
        <title>Comparative genomics reveals unique wood-decay strategies and fruiting body development in the Schizophyllaceae.</title>
        <authorList>
            <person name="Almasi E."/>
            <person name="Sahu N."/>
            <person name="Krizsan K."/>
            <person name="Balint B."/>
            <person name="Kovacs G.M."/>
            <person name="Kiss B."/>
            <person name="Cseklye J."/>
            <person name="Drula E."/>
            <person name="Henrissat B."/>
            <person name="Nagy I."/>
            <person name="Chovatia M."/>
            <person name="Adam C."/>
            <person name="LaButti K."/>
            <person name="Lipzen A."/>
            <person name="Riley R."/>
            <person name="Grigoriev I.V."/>
            <person name="Nagy L.G."/>
        </authorList>
    </citation>
    <scope>NUCLEOTIDE SEQUENCE [LARGE SCALE GENOMIC DNA]</scope>
    <source>
        <strain evidence="2 3">NL-1724</strain>
    </source>
</reference>
<organism evidence="2 3">
    <name type="scientific">Schizophyllum amplum</name>
    <dbReference type="NCBI Taxonomy" id="97359"/>
    <lineage>
        <taxon>Eukaryota</taxon>
        <taxon>Fungi</taxon>
        <taxon>Dikarya</taxon>
        <taxon>Basidiomycota</taxon>
        <taxon>Agaricomycotina</taxon>
        <taxon>Agaricomycetes</taxon>
        <taxon>Agaricomycetidae</taxon>
        <taxon>Agaricales</taxon>
        <taxon>Schizophyllaceae</taxon>
        <taxon>Schizophyllum</taxon>
    </lineage>
</organism>